<proteinExistence type="predicted"/>
<dbReference type="Proteomes" id="UP000544090">
    <property type="component" value="Unassembled WGS sequence"/>
</dbReference>
<dbReference type="PANTHER" id="PTHR33498">
    <property type="entry name" value="TRANSPOSASE FOR INSERTION SEQUENCE ELEMENT IS1557"/>
    <property type="match status" value="1"/>
</dbReference>
<dbReference type="EMBL" id="JAAZSQ010000012">
    <property type="protein sequence ID" value="NKX55382.1"/>
    <property type="molecule type" value="Genomic_DNA"/>
</dbReference>
<evidence type="ECO:0000313" key="2">
    <source>
        <dbReference type="EMBL" id="NKX55382.1"/>
    </source>
</evidence>
<dbReference type="AlphaFoldDB" id="A0A7X6HGU9"/>
<sequence>VADRWHLWHGLAEAVVREVAAHSACWAGATGLQEGPRASSTAERWAQVHGLLDKGVGLLDCSRRLNLSLNTIKRYARAGAPERLQRVPKYRPTLVDPYREHLRTRRAEEPGVPVQQLLREIRGLGYQGSSNLLHRYLNQGRAEDARSHLPPRRAAGLLLTRPDRLTAAQQERLDRLAAACPEITAMLDLVRAFATLLRPEEANAARLEDWARAARAADLPHLHSFVRGLEQDHDAVLAALTQPHHNGRTEGVNTKTKMLKRQMYGRAGFNLLRHRILLA</sequence>
<dbReference type="InterPro" id="IPR047951">
    <property type="entry name" value="Transpos_ISL3"/>
</dbReference>
<reference evidence="2 3" key="1">
    <citation type="submission" date="2020-04" db="EMBL/GenBank/DDBJ databases">
        <title>Arthrobacter sp. nov.</title>
        <authorList>
            <person name="Liu S."/>
        </authorList>
    </citation>
    <scope>NUCLEOTIDE SEQUENCE [LARGE SCALE GENOMIC DNA]</scope>
    <source>
        <strain evidence="2 3">E918</strain>
    </source>
</reference>
<dbReference type="Pfam" id="PF01610">
    <property type="entry name" value="DDE_Tnp_ISL3"/>
    <property type="match status" value="1"/>
</dbReference>
<comment type="caution">
    <text evidence="2">The sequence shown here is derived from an EMBL/GenBank/DDBJ whole genome shotgun (WGS) entry which is preliminary data.</text>
</comment>
<name>A0A7X6HGU9_9MICC</name>
<feature type="non-terminal residue" evidence="2">
    <location>
        <position position="1"/>
    </location>
</feature>
<evidence type="ECO:0000313" key="3">
    <source>
        <dbReference type="Proteomes" id="UP000544090"/>
    </source>
</evidence>
<dbReference type="PROSITE" id="PS50531">
    <property type="entry name" value="HTH_IS21"/>
    <property type="match status" value="1"/>
</dbReference>
<dbReference type="PANTHER" id="PTHR33498:SF1">
    <property type="entry name" value="TRANSPOSASE FOR INSERTION SEQUENCE ELEMENT IS1557"/>
    <property type="match status" value="1"/>
</dbReference>
<dbReference type="RefSeq" id="WP_168486863.1">
    <property type="nucleotide sequence ID" value="NZ_JAAZSQ010000012.1"/>
</dbReference>
<organism evidence="2 3">
    <name type="scientific">Arthrobacter mobilis</name>
    <dbReference type="NCBI Taxonomy" id="2724944"/>
    <lineage>
        <taxon>Bacteria</taxon>
        <taxon>Bacillati</taxon>
        <taxon>Actinomycetota</taxon>
        <taxon>Actinomycetes</taxon>
        <taxon>Micrococcales</taxon>
        <taxon>Micrococcaceae</taxon>
        <taxon>Arthrobacter</taxon>
    </lineage>
</organism>
<dbReference type="InterPro" id="IPR002560">
    <property type="entry name" value="Transposase_DDE"/>
</dbReference>
<protein>
    <submittedName>
        <fullName evidence="2">Transposase</fullName>
    </submittedName>
</protein>
<keyword evidence="3" id="KW-1185">Reference proteome</keyword>
<dbReference type="InterPro" id="IPR017894">
    <property type="entry name" value="HTH_IS21_transposase_type"/>
</dbReference>
<gene>
    <name evidence="2" type="ORF">HGG74_12705</name>
</gene>
<evidence type="ECO:0000259" key="1">
    <source>
        <dbReference type="PROSITE" id="PS50531"/>
    </source>
</evidence>
<feature type="domain" description="HTH IS21-type" evidence="1">
    <location>
        <begin position="43"/>
        <end position="106"/>
    </location>
</feature>
<accession>A0A7X6HGU9</accession>